<gene>
    <name evidence="5" type="ORF">ABB05_15395</name>
    <name evidence="4" type="ORF">ACA29_08005</name>
</gene>
<accession>A0A0Q9Y933</accession>
<dbReference type="PROSITE" id="PS51257">
    <property type="entry name" value="PROKAR_LIPOPROTEIN"/>
    <property type="match status" value="1"/>
</dbReference>
<dbReference type="RefSeq" id="WP_057994605.1">
    <property type="nucleotide sequence ID" value="NZ_LDJR01000056.1"/>
</dbReference>
<dbReference type="PATRIC" id="fig|217031.4.peg.2648"/>
<dbReference type="OrthoDB" id="1701949at2"/>
<dbReference type="AlphaFoldDB" id="A0A0Q9Y933"/>
<evidence type="ECO:0000313" key="4">
    <source>
        <dbReference type="EMBL" id="KRG13620.1"/>
    </source>
</evidence>
<evidence type="ECO:0000313" key="7">
    <source>
        <dbReference type="Proteomes" id="UP000077881"/>
    </source>
</evidence>
<evidence type="ECO:0000256" key="2">
    <source>
        <dbReference type="SAM" id="SignalP"/>
    </source>
</evidence>
<dbReference type="EMBL" id="LGPB01000073">
    <property type="protein sequence ID" value="KRG13620.1"/>
    <property type="molecule type" value="Genomic_DNA"/>
</dbReference>
<reference evidence="4 6" key="2">
    <citation type="submission" date="2015-06" db="EMBL/GenBank/DDBJ databases">
        <title>Genome sequencing project of Bacillus galactosidilyticus PL133.</title>
        <authorList>
            <person name="Gaiero J."/>
            <person name="Nicol R."/>
            <person name="Habash M."/>
        </authorList>
    </citation>
    <scope>NUCLEOTIDE SEQUENCE [LARGE SCALE GENOMIC DNA]</scope>
    <source>
        <strain evidence="4 6">PL133</strain>
    </source>
</reference>
<evidence type="ECO:0000259" key="3">
    <source>
        <dbReference type="Pfam" id="PF07563"/>
    </source>
</evidence>
<keyword evidence="2" id="KW-0732">Signal</keyword>
<dbReference type="Gene3D" id="2.30.30.1210">
    <property type="entry name" value="Domain of unknown function DUF1541"/>
    <property type="match status" value="1"/>
</dbReference>
<dbReference type="Proteomes" id="UP000053881">
    <property type="component" value="Unassembled WGS sequence"/>
</dbReference>
<sequence>MSKHRYILSINVAMMLALGACGQNTDQNQDVKNEGQPPQENVEDNQEMGMAEEGNSDHDGMQHSSSAEVPEGLKEAKEPKYEVGSQATVETDHMKGMDGAEATIVGAYDTIAYVVTYTPTNGGEPVKDHKWVIQEEIADAGQETLSPGSEVTLEADHMEGMKGATAEIVSSEQTTVYMIDYKPTTGGEEVKNHKWVTEDELGPVQ</sequence>
<dbReference type="STRING" id="217031.ABB05_15395"/>
<proteinExistence type="predicted"/>
<protein>
    <recommendedName>
        <fullName evidence="3">DUF1541 domain-containing protein</fullName>
    </recommendedName>
</protein>
<feature type="signal peptide" evidence="2">
    <location>
        <begin position="1"/>
        <end position="22"/>
    </location>
</feature>
<dbReference type="Pfam" id="PF07563">
    <property type="entry name" value="DUF1541"/>
    <property type="match status" value="2"/>
</dbReference>
<dbReference type="Proteomes" id="UP000077881">
    <property type="component" value="Unassembled WGS sequence"/>
</dbReference>
<feature type="chain" id="PRO_5014238576" description="DUF1541 domain-containing protein" evidence="2">
    <location>
        <begin position="23"/>
        <end position="205"/>
    </location>
</feature>
<evidence type="ECO:0000256" key="1">
    <source>
        <dbReference type="SAM" id="MobiDB-lite"/>
    </source>
</evidence>
<evidence type="ECO:0000313" key="6">
    <source>
        <dbReference type="Proteomes" id="UP000053881"/>
    </source>
</evidence>
<feature type="domain" description="DUF1541" evidence="3">
    <location>
        <begin position="83"/>
        <end position="134"/>
    </location>
</feature>
<dbReference type="InterPro" id="IPR011438">
    <property type="entry name" value="DUF1541"/>
</dbReference>
<reference evidence="5 7" key="1">
    <citation type="submission" date="2015-05" db="EMBL/GenBank/DDBJ databases">
        <title>Comparison of genome.</title>
        <authorList>
            <person name="Zheng Z."/>
            <person name="Sun M."/>
        </authorList>
    </citation>
    <scope>NUCLEOTIDE SEQUENCE [LARGE SCALE GENOMIC DNA]</scope>
    <source>
        <strain evidence="5 7">G25-74</strain>
    </source>
</reference>
<comment type="caution">
    <text evidence="4">The sequence shown here is derived from an EMBL/GenBank/DDBJ whole genome shotgun (WGS) entry which is preliminary data.</text>
</comment>
<keyword evidence="7" id="KW-1185">Reference proteome</keyword>
<feature type="domain" description="DUF1541" evidence="3">
    <location>
        <begin position="147"/>
        <end position="198"/>
    </location>
</feature>
<evidence type="ECO:0000313" key="5">
    <source>
        <dbReference type="EMBL" id="OAK68466.1"/>
    </source>
</evidence>
<dbReference type="EMBL" id="LDJR01000056">
    <property type="protein sequence ID" value="OAK68466.1"/>
    <property type="molecule type" value="Genomic_DNA"/>
</dbReference>
<organism evidence="4 6">
    <name type="scientific">Lederbergia galactosidilytica</name>
    <dbReference type="NCBI Taxonomy" id="217031"/>
    <lineage>
        <taxon>Bacteria</taxon>
        <taxon>Bacillati</taxon>
        <taxon>Bacillota</taxon>
        <taxon>Bacilli</taxon>
        <taxon>Bacillales</taxon>
        <taxon>Bacillaceae</taxon>
        <taxon>Lederbergia</taxon>
    </lineage>
</organism>
<feature type="compositionally biased region" description="Basic and acidic residues" evidence="1">
    <location>
        <begin position="71"/>
        <end position="81"/>
    </location>
</feature>
<feature type="region of interest" description="Disordered" evidence="1">
    <location>
        <begin position="24"/>
        <end position="86"/>
    </location>
</feature>
<name>A0A0Q9Y933_9BACI</name>